<dbReference type="Proteomes" id="UP000034604">
    <property type="component" value="Unassembled WGS sequence"/>
</dbReference>
<dbReference type="InterPro" id="IPR027417">
    <property type="entry name" value="P-loop_NTPase"/>
</dbReference>
<proteinExistence type="predicted"/>
<dbReference type="Gene3D" id="3.40.50.300">
    <property type="entry name" value="P-loop containing nucleotide triphosphate hydrolases"/>
    <property type="match status" value="1"/>
</dbReference>
<sequence length="55" mass="6417">MLNFINTLFNPNKVEIGKLQKIVDQINLLEEKVKKLKDDAFPAEIAQYKEELKRG</sequence>
<organism evidence="1 2">
    <name type="scientific">Candidatus Collierbacteria bacterium GW2011_GWB1_44_35</name>
    <dbReference type="NCBI Taxonomy" id="1618383"/>
    <lineage>
        <taxon>Bacteria</taxon>
        <taxon>Candidatus Collieribacteriota</taxon>
    </lineage>
</organism>
<reference evidence="1 2" key="1">
    <citation type="journal article" date="2015" name="Nature">
        <title>rRNA introns, odd ribosomes, and small enigmatic genomes across a large radiation of phyla.</title>
        <authorList>
            <person name="Brown C.T."/>
            <person name="Hug L.A."/>
            <person name="Thomas B.C."/>
            <person name="Sharon I."/>
            <person name="Castelle C.J."/>
            <person name="Singh A."/>
            <person name="Wilkins M.J."/>
            <person name="Williams K.H."/>
            <person name="Banfield J.F."/>
        </authorList>
    </citation>
    <scope>NUCLEOTIDE SEQUENCE [LARGE SCALE GENOMIC DNA]</scope>
</reference>
<evidence type="ECO:0000313" key="1">
    <source>
        <dbReference type="EMBL" id="KKT67413.1"/>
    </source>
</evidence>
<protein>
    <submittedName>
        <fullName evidence="1">Protein translocase subunit SecA</fullName>
    </submittedName>
</protein>
<comment type="caution">
    <text evidence="1">The sequence shown here is derived from an EMBL/GenBank/DDBJ whole genome shotgun (WGS) entry which is preliminary data.</text>
</comment>
<dbReference type="EMBL" id="LCJA01000025">
    <property type="protein sequence ID" value="KKT67413.1"/>
    <property type="molecule type" value="Genomic_DNA"/>
</dbReference>
<dbReference type="AlphaFoldDB" id="A0A0G1J7R7"/>
<gene>
    <name evidence="1" type="ORF">UW62_C0025G0007</name>
</gene>
<accession>A0A0G1J7R7</accession>
<feature type="non-terminal residue" evidence="1">
    <location>
        <position position="55"/>
    </location>
</feature>
<name>A0A0G1J7R7_9BACT</name>
<evidence type="ECO:0000313" key="2">
    <source>
        <dbReference type="Proteomes" id="UP000034604"/>
    </source>
</evidence>